<protein>
    <submittedName>
        <fullName evidence="1">ORF35</fullName>
    </submittedName>
</protein>
<name>A0A7G3VX74_9ADEN</name>
<evidence type="ECO:0000313" key="2">
    <source>
        <dbReference type="Proteomes" id="UP000315981"/>
    </source>
</evidence>
<reference evidence="1 2" key="1">
    <citation type="journal article" date="2008" name="Virus Genes">
        <title>Sequence comparison of the right end of fowl adenovirus genomes.</title>
        <authorList>
            <person name="Corredor J.C."/>
            <person name="Garceac A."/>
            <person name="Krell P.J."/>
            <person name="Nagy E."/>
        </authorList>
    </citation>
    <scope>NUCLEOTIDE SEQUENCE [LARGE SCALE GENOMIC DNA]</scope>
    <source>
        <strain evidence="1">Ontario</strain>
    </source>
</reference>
<sequence>MASCIHHGGTATPNTTYKGISRHSAITTSIRNTSSRYLKKKQDLTQKKKYLPRNHQEIPLRDNPDLADAQRSRLKYRSLSLFNYLSYAHFLSGKIRR</sequence>
<evidence type="ECO:0000313" key="1">
    <source>
        <dbReference type="EMBL" id="ABR53655.1"/>
    </source>
</evidence>
<dbReference type="EMBL" id="EF458160">
    <property type="protein sequence ID" value="ABR53655.1"/>
    <property type="molecule type" value="Genomic_DNA"/>
</dbReference>
<accession>A0A7G3VX74</accession>
<organism evidence="1 2">
    <name type="scientific">Fowl aviadenovirus 2</name>
    <dbReference type="NCBI Taxonomy" id="172859"/>
    <lineage>
        <taxon>Viruses</taxon>
        <taxon>Varidnaviria</taxon>
        <taxon>Bamfordvirae</taxon>
        <taxon>Preplasmiviricota</taxon>
        <taxon>Polisuviricotina</taxon>
        <taxon>Pharingeaviricetes</taxon>
        <taxon>Rowavirales</taxon>
        <taxon>Adenoviridae</taxon>
        <taxon>Aviadenovirus</taxon>
        <taxon>Aviadenovirus gallinae</taxon>
        <taxon>Fowl aviadenovirus D</taxon>
    </lineage>
</organism>
<dbReference type="Proteomes" id="UP000315981">
    <property type="component" value="Segment"/>
</dbReference>
<proteinExistence type="predicted"/>